<dbReference type="Proteomes" id="UP000637980">
    <property type="component" value="Unassembled WGS sequence"/>
</dbReference>
<dbReference type="EMBL" id="BMXE01000010">
    <property type="protein sequence ID" value="GHB47766.1"/>
    <property type="molecule type" value="Genomic_DNA"/>
</dbReference>
<keyword evidence="2" id="KW-1185">Reference proteome</keyword>
<protein>
    <submittedName>
        <fullName evidence="1">Uncharacterized protein</fullName>
    </submittedName>
</protein>
<evidence type="ECO:0000313" key="2">
    <source>
        <dbReference type="Proteomes" id="UP000637980"/>
    </source>
</evidence>
<gene>
    <name evidence="1" type="ORF">GCM10007094_41330</name>
</gene>
<comment type="caution">
    <text evidence="1">The sequence shown here is derived from an EMBL/GenBank/DDBJ whole genome shotgun (WGS) entry which is preliminary data.</text>
</comment>
<name>A0ABQ3ES13_9HYPH</name>
<proteinExistence type="predicted"/>
<accession>A0ABQ3ES13</accession>
<organism evidence="1 2">
    <name type="scientific">Pseudovibrio japonicus</name>
    <dbReference type="NCBI Taxonomy" id="366534"/>
    <lineage>
        <taxon>Bacteria</taxon>
        <taxon>Pseudomonadati</taxon>
        <taxon>Pseudomonadota</taxon>
        <taxon>Alphaproteobacteria</taxon>
        <taxon>Hyphomicrobiales</taxon>
        <taxon>Stappiaceae</taxon>
        <taxon>Pseudovibrio</taxon>
    </lineage>
</organism>
<evidence type="ECO:0000313" key="1">
    <source>
        <dbReference type="EMBL" id="GHB47766.1"/>
    </source>
</evidence>
<dbReference type="RefSeq" id="WP_189438706.1">
    <property type="nucleotide sequence ID" value="NZ_BMXE01000010.1"/>
</dbReference>
<reference evidence="2" key="1">
    <citation type="journal article" date="2019" name="Int. J. Syst. Evol. Microbiol.">
        <title>The Global Catalogue of Microorganisms (GCM) 10K type strain sequencing project: providing services to taxonomists for standard genome sequencing and annotation.</title>
        <authorList>
            <consortium name="The Broad Institute Genomics Platform"/>
            <consortium name="The Broad Institute Genome Sequencing Center for Infectious Disease"/>
            <person name="Wu L."/>
            <person name="Ma J."/>
        </authorList>
    </citation>
    <scope>NUCLEOTIDE SEQUENCE [LARGE SCALE GENOMIC DNA]</scope>
    <source>
        <strain evidence="2">KCTC 12861</strain>
    </source>
</reference>
<sequence length="131" mass="14816">MTDTQLSTEGLIAAVCAVNEWQTYGVHRQVAERIVAGKPLKDSHQQRLEAAISAYLTHEQASAIFNDDKLDALIRRAVGLLQRQRDLLHEHWKPIMQNEADKQEECVDLTNNSIGLLLDAFDLLKPQKQQS</sequence>